<evidence type="ECO:0000313" key="2">
    <source>
        <dbReference type="Proteomes" id="UP001597231"/>
    </source>
</evidence>
<evidence type="ECO:0008006" key="3">
    <source>
        <dbReference type="Google" id="ProtNLM"/>
    </source>
</evidence>
<dbReference type="Proteomes" id="UP001597231">
    <property type="component" value="Unassembled WGS sequence"/>
</dbReference>
<comment type="caution">
    <text evidence="1">The sequence shown here is derived from an EMBL/GenBank/DDBJ whole genome shotgun (WGS) entry which is preliminary data.</text>
</comment>
<proteinExistence type="predicted"/>
<dbReference type="RefSeq" id="WP_336823157.1">
    <property type="nucleotide sequence ID" value="NZ_JBHTLT010000134.1"/>
</dbReference>
<sequence length="95" mass="10958">MMMHHGHCHGSHMMSHCQMPQLQPVVCPAQRRYHDQFFPVEQPIIHPIVNVNRVNPVVVPRNYYTETTESVMGSPVFPGRGFGGGRRFNRFGRPF</sequence>
<dbReference type="EMBL" id="JBHTLT010000134">
    <property type="protein sequence ID" value="MFD1207050.1"/>
    <property type="molecule type" value="Genomic_DNA"/>
</dbReference>
<name>A0ABW3U1Z0_9BACL</name>
<keyword evidence="2" id="KW-1185">Reference proteome</keyword>
<gene>
    <name evidence="1" type="ORF">ACFQ38_18280</name>
</gene>
<accession>A0ABW3U1Z0</accession>
<protein>
    <recommendedName>
        <fullName evidence="3">Spore coat protein D</fullName>
    </recommendedName>
</protein>
<evidence type="ECO:0000313" key="1">
    <source>
        <dbReference type="EMBL" id="MFD1207050.1"/>
    </source>
</evidence>
<reference evidence="2" key="1">
    <citation type="journal article" date="2019" name="Int. J. Syst. Evol. Microbiol.">
        <title>The Global Catalogue of Microorganisms (GCM) 10K type strain sequencing project: providing services to taxonomists for standard genome sequencing and annotation.</title>
        <authorList>
            <consortium name="The Broad Institute Genomics Platform"/>
            <consortium name="The Broad Institute Genome Sequencing Center for Infectious Disease"/>
            <person name="Wu L."/>
            <person name="Ma J."/>
        </authorList>
    </citation>
    <scope>NUCLEOTIDE SEQUENCE [LARGE SCALE GENOMIC DNA]</scope>
    <source>
        <strain evidence="2">CCUG 53915</strain>
    </source>
</reference>
<organism evidence="1 2">
    <name type="scientific">Sporosarcina contaminans</name>
    <dbReference type="NCBI Taxonomy" id="633403"/>
    <lineage>
        <taxon>Bacteria</taxon>
        <taxon>Bacillati</taxon>
        <taxon>Bacillota</taxon>
        <taxon>Bacilli</taxon>
        <taxon>Bacillales</taxon>
        <taxon>Caryophanaceae</taxon>
        <taxon>Sporosarcina</taxon>
    </lineage>
</organism>